<dbReference type="STRING" id="4540.A0A3L6TAX3"/>
<dbReference type="OrthoDB" id="644317at2759"/>
<sequence>MTGKRRFHATFAEFAAVNELNYDFLKDEYSINMMAENPLDEDEYLAFYEPTRLGIPRVFGGTQGLRHHPAVMNKIARATFMPKSGNNDKVRGLYWNLISHVMHGQKVDIIAVIMDQLADLRLNLEMNIYFAPFIMSLIKAKTWFRGIYESMHSAFKPFKNDTGFLERPLTPFLDVEVDEEDSENEGDAAQNVDQQGMPSPPPVQP</sequence>
<dbReference type="EMBL" id="PQIB02000002">
    <property type="protein sequence ID" value="RLN33986.1"/>
    <property type="molecule type" value="Genomic_DNA"/>
</dbReference>
<comment type="caution">
    <text evidence="2">The sequence shown here is derived from an EMBL/GenBank/DDBJ whole genome shotgun (WGS) entry which is preliminary data.</text>
</comment>
<name>A0A3L6TAX3_PANMI</name>
<accession>A0A3L6TAX3</accession>
<dbReference type="Proteomes" id="UP000275267">
    <property type="component" value="Unassembled WGS sequence"/>
</dbReference>
<gene>
    <name evidence="2" type="ORF">C2845_PM03G28630</name>
</gene>
<reference evidence="3" key="1">
    <citation type="journal article" date="2019" name="Nat. Commun.">
        <title>The genome of broomcorn millet.</title>
        <authorList>
            <person name="Zou C."/>
            <person name="Miki D."/>
            <person name="Li D."/>
            <person name="Tang Q."/>
            <person name="Xiao L."/>
            <person name="Rajput S."/>
            <person name="Deng P."/>
            <person name="Jia W."/>
            <person name="Huang R."/>
            <person name="Zhang M."/>
            <person name="Sun Y."/>
            <person name="Hu J."/>
            <person name="Fu X."/>
            <person name="Schnable P.S."/>
            <person name="Li F."/>
            <person name="Zhang H."/>
            <person name="Feng B."/>
            <person name="Zhu X."/>
            <person name="Liu R."/>
            <person name="Schnable J.C."/>
            <person name="Zhu J.-K."/>
            <person name="Zhang H."/>
        </authorList>
    </citation>
    <scope>NUCLEOTIDE SEQUENCE [LARGE SCALE GENOMIC DNA]</scope>
</reference>
<evidence type="ECO:0000313" key="2">
    <source>
        <dbReference type="EMBL" id="RLN33986.1"/>
    </source>
</evidence>
<evidence type="ECO:0000256" key="1">
    <source>
        <dbReference type="SAM" id="MobiDB-lite"/>
    </source>
</evidence>
<feature type="compositionally biased region" description="Acidic residues" evidence="1">
    <location>
        <begin position="176"/>
        <end position="186"/>
    </location>
</feature>
<keyword evidence="3" id="KW-1185">Reference proteome</keyword>
<feature type="region of interest" description="Disordered" evidence="1">
    <location>
        <begin position="176"/>
        <end position="205"/>
    </location>
</feature>
<evidence type="ECO:0000313" key="3">
    <source>
        <dbReference type="Proteomes" id="UP000275267"/>
    </source>
</evidence>
<organism evidence="2 3">
    <name type="scientific">Panicum miliaceum</name>
    <name type="common">Proso millet</name>
    <name type="synonym">Broomcorn millet</name>
    <dbReference type="NCBI Taxonomy" id="4540"/>
    <lineage>
        <taxon>Eukaryota</taxon>
        <taxon>Viridiplantae</taxon>
        <taxon>Streptophyta</taxon>
        <taxon>Embryophyta</taxon>
        <taxon>Tracheophyta</taxon>
        <taxon>Spermatophyta</taxon>
        <taxon>Magnoliopsida</taxon>
        <taxon>Liliopsida</taxon>
        <taxon>Poales</taxon>
        <taxon>Poaceae</taxon>
        <taxon>PACMAD clade</taxon>
        <taxon>Panicoideae</taxon>
        <taxon>Panicodae</taxon>
        <taxon>Paniceae</taxon>
        <taxon>Panicinae</taxon>
        <taxon>Panicum</taxon>
        <taxon>Panicum sect. Panicum</taxon>
    </lineage>
</organism>
<dbReference type="AlphaFoldDB" id="A0A3L6TAX3"/>
<protein>
    <submittedName>
        <fullName evidence="2">Uncharacterized protein</fullName>
    </submittedName>
</protein>
<proteinExistence type="predicted"/>